<dbReference type="GO" id="GO:0003723">
    <property type="term" value="F:RNA binding"/>
    <property type="evidence" value="ECO:0007669"/>
    <property type="project" value="UniProtKB-UniRule"/>
</dbReference>
<evidence type="ECO:0000256" key="3">
    <source>
        <dbReference type="ARBA" id="ARBA00022884"/>
    </source>
</evidence>
<feature type="domain" description="NusB/RsmB/TIM44" evidence="7">
    <location>
        <begin position="4"/>
        <end position="141"/>
    </location>
</feature>
<dbReference type="InterPro" id="IPR006027">
    <property type="entry name" value="NusB_RsmB_TIM44"/>
</dbReference>
<dbReference type="Gene3D" id="1.10.940.10">
    <property type="entry name" value="NusB-like"/>
    <property type="match status" value="1"/>
</dbReference>
<evidence type="ECO:0000259" key="7">
    <source>
        <dbReference type="Pfam" id="PF01029"/>
    </source>
</evidence>
<evidence type="ECO:0000256" key="1">
    <source>
        <dbReference type="ARBA" id="ARBA00005952"/>
    </source>
</evidence>
<dbReference type="PANTHER" id="PTHR11078:SF3">
    <property type="entry name" value="ANTITERMINATION NUSB DOMAIN-CONTAINING PROTEIN"/>
    <property type="match status" value="1"/>
</dbReference>
<comment type="function">
    <text evidence="6">Involved in transcription antitermination. Required for transcription of ribosomal RNA (rRNA) genes. Binds specifically to the boxA antiterminator sequence of the ribosomal RNA (rrn) operons.</text>
</comment>
<evidence type="ECO:0000256" key="2">
    <source>
        <dbReference type="ARBA" id="ARBA00022814"/>
    </source>
</evidence>
<evidence type="ECO:0000313" key="8">
    <source>
        <dbReference type="EMBL" id="NDL66255.1"/>
    </source>
</evidence>
<keyword evidence="2 6" id="KW-0889">Transcription antitermination</keyword>
<dbReference type="Proteomes" id="UP000461585">
    <property type="component" value="Unassembled WGS sequence"/>
</dbReference>
<keyword evidence="9" id="KW-1185">Reference proteome</keyword>
<dbReference type="RefSeq" id="WP_162368979.1">
    <property type="nucleotide sequence ID" value="NZ_JAAEEH010000001.1"/>
</dbReference>
<organism evidence="8 9">
    <name type="scientific">Anaerotalea alkaliphila</name>
    <dbReference type="NCBI Taxonomy" id="2662126"/>
    <lineage>
        <taxon>Bacteria</taxon>
        <taxon>Bacillati</taxon>
        <taxon>Bacillota</taxon>
        <taxon>Clostridia</taxon>
        <taxon>Eubacteriales</taxon>
        <taxon>Anaerotalea</taxon>
    </lineage>
</organism>
<gene>
    <name evidence="6 8" type="primary">nusB</name>
    <name evidence="8" type="ORF">GXN74_00655</name>
</gene>
<name>A0A7X5HT98_9FIRM</name>
<dbReference type="GO" id="GO:0031564">
    <property type="term" value="P:transcription antitermination"/>
    <property type="evidence" value="ECO:0007669"/>
    <property type="project" value="UniProtKB-KW"/>
</dbReference>
<dbReference type="NCBIfam" id="TIGR01951">
    <property type="entry name" value="nusB"/>
    <property type="match status" value="1"/>
</dbReference>
<reference evidence="8 9" key="1">
    <citation type="submission" date="2020-01" db="EMBL/GenBank/DDBJ databases">
        <title>Anaeroalcalibacter tamaniensis gen. nov., sp. nov., moderately halophilic strictly anaerobic fermenter bacterium from mud volcano of Taman peninsula.</title>
        <authorList>
            <person name="Frolova A."/>
            <person name="Merkel A.Y."/>
            <person name="Slobodkin A.I."/>
        </authorList>
    </citation>
    <scope>NUCLEOTIDE SEQUENCE [LARGE SCALE GENOMIC DNA]</scope>
    <source>
        <strain evidence="8 9">F-3ap</strain>
    </source>
</reference>
<keyword evidence="4 6" id="KW-0805">Transcription regulation</keyword>
<sequence length="144" mass="16277">MNRRKQREHIFKIIFSAGFGTKEEWEKSADMYLSSLQQEREAEAAEEEADDVNRIVREKAMHVLEKSEEMDGVLNEATLNWSVDRMSNVDAAILRLAVYEMMYDEEVPVSVAINEAVELAKRFGGDTSASFINGVLANVAKKMG</sequence>
<keyword evidence="5 6" id="KW-0804">Transcription</keyword>
<dbReference type="GO" id="GO:0005829">
    <property type="term" value="C:cytosol"/>
    <property type="evidence" value="ECO:0007669"/>
    <property type="project" value="TreeGrafter"/>
</dbReference>
<protein>
    <recommendedName>
        <fullName evidence="6">Transcription antitermination protein NusB</fullName>
    </recommendedName>
    <alternativeName>
        <fullName evidence="6">Antitermination factor NusB</fullName>
    </alternativeName>
</protein>
<keyword evidence="3 6" id="KW-0694">RNA-binding</keyword>
<comment type="similarity">
    <text evidence="1 6">Belongs to the NusB family.</text>
</comment>
<accession>A0A7X5HT98</accession>
<evidence type="ECO:0000256" key="6">
    <source>
        <dbReference type="HAMAP-Rule" id="MF_00073"/>
    </source>
</evidence>
<dbReference type="EMBL" id="JAAEEH010000001">
    <property type="protein sequence ID" value="NDL66255.1"/>
    <property type="molecule type" value="Genomic_DNA"/>
</dbReference>
<proteinExistence type="inferred from homology"/>
<dbReference type="InterPro" id="IPR011605">
    <property type="entry name" value="NusB_fam"/>
</dbReference>
<evidence type="ECO:0000256" key="4">
    <source>
        <dbReference type="ARBA" id="ARBA00023015"/>
    </source>
</evidence>
<evidence type="ECO:0000256" key="5">
    <source>
        <dbReference type="ARBA" id="ARBA00023163"/>
    </source>
</evidence>
<evidence type="ECO:0000313" key="9">
    <source>
        <dbReference type="Proteomes" id="UP000461585"/>
    </source>
</evidence>
<dbReference type="GO" id="GO:0006353">
    <property type="term" value="P:DNA-templated transcription termination"/>
    <property type="evidence" value="ECO:0007669"/>
    <property type="project" value="UniProtKB-UniRule"/>
</dbReference>
<dbReference type="SUPFAM" id="SSF48013">
    <property type="entry name" value="NusB-like"/>
    <property type="match status" value="1"/>
</dbReference>
<dbReference type="HAMAP" id="MF_00073">
    <property type="entry name" value="NusB"/>
    <property type="match status" value="1"/>
</dbReference>
<dbReference type="AlphaFoldDB" id="A0A7X5HT98"/>
<comment type="caution">
    <text evidence="8">The sequence shown here is derived from an EMBL/GenBank/DDBJ whole genome shotgun (WGS) entry which is preliminary data.</text>
</comment>
<dbReference type="InterPro" id="IPR035926">
    <property type="entry name" value="NusB-like_sf"/>
</dbReference>
<dbReference type="PANTHER" id="PTHR11078">
    <property type="entry name" value="N UTILIZATION SUBSTANCE PROTEIN B-RELATED"/>
    <property type="match status" value="1"/>
</dbReference>
<dbReference type="Pfam" id="PF01029">
    <property type="entry name" value="NusB"/>
    <property type="match status" value="1"/>
</dbReference>